<feature type="chain" id="PRO_5040337487" description="Hemolymph juvenile hormone binding protein" evidence="1">
    <location>
        <begin position="18"/>
        <end position="232"/>
    </location>
</feature>
<sequence length="232" mass="25940">MFLINLFLLFITTTAFSLPNDVKICRFDDHDCLLASANYVLKHFSNGNPDLALEPIDPLNIDAMTVDQNSGPVKILVKLNNFDILGFSGAEIYKLSGFENDLIDLHMKLPFATLAGPYNINGNILILPVNGVGKMRLHFKNFDIKMKLPVVKEIRDGNFFMKIEKPEMTFDITGGDVSFSHLGSFANGFLNSNFNRIISLIKPAISKSLVEKLTHRINSVFSTMSYNELFAA</sequence>
<feature type="signal peptide" evidence="1">
    <location>
        <begin position="1"/>
        <end position="17"/>
    </location>
</feature>
<dbReference type="SMART" id="SM00700">
    <property type="entry name" value="JHBP"/>
    <property type="match status" value="1"/>
</dbReference>
<dbReference type="OrthoDB" id="8179031at2759"/>
<accession>A0A9N9RUT2</accession>
<dbReference type="PANTHER" id="PTHR11008:SF40">
    <property type="entry name" value="PROTEIN TAKEOUT"/>
    <property type="match status" value="1"/>
</dbReference>
<dbReference type="Proteomes" id="UP001153620">
    <property type="component" value="Chromosome 2"/>
</dbReference>
<gene>
    <name evidence="2" type="ORF">CHIRRI_LOCUS7043</name>
</gene>
<dbReference type="InterPro" id="IPR010562">
    <property type="entry name" value="Haemolymph_juvenile_hormone-bd"/>
</dbReference>
<dbReference type="PANTHER" id="PTHR11008">
    <property type="entry name" value="PROTEIN TAKEOUT-LIKE PROTEIN"/>
    <property type="match status" value="1"/>
</dbReference>
<keyword evidence="1" id="KW-0732">Signal</keyword>
<dbReference type="AlphaFoldDB" id="A0A9N9RUT2"/>
<reference evidence="2" key="2">
    <citation type="submission" date="2022-10" db="EMBL/GenBank/DDBJ databases">
        <authorList>
            <consortium name="ENA_rothamsted_submissions"/>
            <consortium name="culmorum"/>
            <person name="King R."/>
        </authorList>
    </citation>
    <scope>NUCLEOTIDE SEQUENCE</scope>
</reference>
<name>A0A9N9RUT2_9DIPT</name>
<keyword evidence="3" id="KW-1185">Reference proteome</keyword>
<evidence type="ECO:0008006" key="4">
    <source>
        <dbReference type="Google" id="ProtNLM"/>
    </source>
</evidence>
<reference evidence="2" key="1">
    <citation type="submission" date="2022-01" db="EMBL/GenBank/DDBJ databases">
        <authorList>
            <person name="King R."/>
        </authorList>
    </citation>
    <scope>NUCLEOTIDE SEQUENCE</scope>
</reference>
<dbReference type="Pfam" id="PF06585">
    <property type="entry name" value="JHBP"/>
    <property type="match status" value="1"/>
</dbReference>
<evidence type="ECO:0000256" key="1">
    <source>
        <dbReference type="SAM" id="SignalP"/>
    </source>
</evidence>
<proteinExistence type="predicted"/>
<organism evidence="2 3">
    <name type="scientific">Chironomus riparius</name>
    <dbReference type="NCBI Taxonomy" id="315576"/>
    <lineage>
        <taxon>Eukaryota</taxon>
        <taxon>Metazoa</taxon>
        <taxon>Ecdysozoa</taxon>
        <taxon>Arthropoda</taxon>
        <taxon>Hexapoda</taxon>
        <taxon>Insecta</taxon>
        <taxon>Pterygota</taxon>
        <taxon>Neoptera</taxon>
        <taxon>Endopterygota</taxon>
        <taxon>Diptera</taxon>
        <taxon>Nematocera</taxon>
        <taxon>Chironomoidea</taxon>
        <taxon>Chironomidae</taxon>
        <taxon>Chironominae</taxon>
        <taxon>Chironomus</taxon>
    </lineage>
</organism>
<evidence type="ECO:0000313" key="3">
    <source>
        <dbReference type="Proteomes" id="UP001153620"/>
    </source>
</evidence>
<protein>
    <recommendedName>
        <fullName evidence="4">Hemolymph juvenile hormone binding protein</fullName>
    </recommendedName>
</protein>
<dbReference type="InterPro" id="IPR038606">
    <property type="entry name" value="To_sf"/>
</dbReference>
<dbReference type="Gene3D" id="3.15.10.30">
    <property type="entry name" value="Haemolymph juvenile hormone binding protein"/>
    <property type="match status" value="1"/>
</dbReference>
<evidence type="ECO:0000313" key="2">
    <source>
        <dbReference type="EMBL" id="CAG9804150.1"/>
    </source>
</evidence>
<dbReference type="EMBL" id="OU895878">
    <property type="protein sequence ID" value="CAG9804150.1"/>
    <property type="molecule type" value="Genomic_DNA"/>
</dbReference>
<dbReference type="GO" id="GO:0005615">
    <property type="term" value="C:extracellular space"/>
    <property type="evidence" value="ECO:0007669"/>
    <property type="project" value="TreeGrafter"/>
</dbReference>